<accession>A0ABZ3F5I8</accession>
<proteinExistence type="predicted"/>
<feature type="region of interest" description="Disordered" evidence="2">
    <location>
        <begin position="1"/>
        <end position="44"/>
    </location>
</feature>
<evidence type="ECO:0000313" key="3">
    <source>
        <dbReference type="EMBL" id="XAM17802.1"/>
    </source>
</evidence>
<protein>
    <submittedName>
        <fullName evidence="3">Uncharacterized protein</fullName>
    </submittedName>
</protein>
<evidence type="ECO:0000256" key="2">
    <source>
        <dbReference type="SAM" id="MobiDB-lite"/>
    </source>
</evidence>
<dbReference type="Proteomes" id="UP001434737">
    <property type="component" value="Chromosome"/>
</dbReference>
<organism evidence="3 4">
    <name type="scientific">Helicobacter mastomyrinus</name>
    <dbReference type="NCBI Taxonomy" id="287948"/>
    <lineage>
        <taxon>Bacteria</taxon>
        <taxon>Pseudomonadati</taxon>
        <taxon>Campylobacterota</taxon>
        <taxon>Epsilonproteobacteria</taxon>
        <taxon>Campylobacterales</taxon>
        <taxon>Helicobacteraceae</taxon>
        <taxon>Helicobacter</taxon>
    </lineage>
</organism>
<gene>
    <name evidence="3" type="ORF">V3I05_08940</name>
</gene>
<evidence type="ECO:0000313" key="4">
    <source>
        <dbReference type="Proteomes" id="UP001434737"/>
    </source>
</evidence>
<feature type="coiled-coil region" evidence="1">
    <location>
        <begin position="148"/>
        <end position="182"/>
    </location>
</feature>
<dbReference type="EMBL" id="CP145316">
    <property type="protein sequence ID" value="XAM17802.1"/>
    <property type="molecule type" value="Genomic_DNA"/>
</dbReference>
<evidence type="ECO:0000256" key="1">
    <source>
        <dbReference type="SAM" id="Coils"/>
    </source>
</evidence>
<dbReference type="Gene3D" id="3.30.1120.180">
    <property type="entry name" value="Flagellar FLiS export co-chaperone, HP1076"/>
    <property type="match status" value="1"/>
</dbReference>
<feature type="compositionally biased region" description="Polar residues" evidence="2">
    <location>
        <begin position="28"/>
        <end position="44"/>
    </location>
</feature>
<dbReference type="RefSeq" id="WP_300451899.1">
    <property type="nucleotide sequence ID" value="NZ_CP145316.1"/>
</dbReference>
<feature type="compositionally biased region" description="Polar residues" evidence="2">
    <location>
        <begin position="1"/>
        <end position="10"/>
    </location>
</feature>
<name>A0ABZ3F5I8_9HELI</name>
<sequence length="230" mass="25807">MKITNATQQINKEDLKKQATQETKQTQNINKNSSDTKATQGVDTNDIKNNLYAQKIKDTNNDIGKLQVAQKSLNSIESDAEKITKLSQEYKEIFDKTDQDDIKQEMVTLQKNIESTLKNATFEGSNVFAKNIKDSEGRVIFNAAKINMKLLKADAQKFYDTLKEQQKQIKDAIQTLQKQAEGNTEKIAGSNAAKDAQGTNSSFLKRLGSLFSVSHNADKLDKQRVQELLS</sequence>
<keyword evidence="1" id="KW-0175">Coiled coil</keyword>
<keyword evidence="4" id="KW-1185">Reference proteome</keyword>
<reference evidence="3 4" key="1">
    <citation type="submission" date="2024-02" db="EMBL/GenBank/DDBJ databases">
        <title>Genome and pathogenicity analysis of Helicobacter mastomyrinus isolated from mice.</title>
        <authorList>
            <person name="Zhu L."/>
        </authorList>
    </citation>
    <scope>NUCLEOTIDE SEQUENCE [LARGE SCALE GENOMIC DNA]</scope>
    <source>
        <strain evidence="3 4">Hm-17</strain>
    </source>
</reference>
<dbReference type="InterPro" id="IPR038315">
    <property type="entry name" value="FliS_cochap_sf"/>
</dbReference>